<gene>
    <name evidence="1" type="ORF">METZ01_LOCUS229461</name>
</gene>
<dbReference type="Pfam" id="PF13483">
    <property type="entry name" value="Lactamase_B_3"/>
    <property type="match status" value="1"/>
</dbReference>
<evidence type="ECO:0008006" key="2">
    <source>
        <dbReference type="Google" id="ProtNLM"/>
    </source>
</evidence>
<proteinExistence type="predicted"/>
<name>A0A382GPQ6_9ZZZZ</name>
<dbReference type="AlphaFoldDB" id="A0A382GPQ6"/>
<dbReference type="EMBL" id="UINC01056503">
    <property type="protein sequence ID" value="SVB76607.1"/>
    <property type="molecule type" value="Genomic_DNA"/>
</dbReference>
<reference evidence="1" key="1">
    <citation type="submission" date="2018-05" db="EMBL/GenBank/DDBJ databases">
        <authorList>
            <person name="Lanie J.A."/>
            <person name="Ng W.-L."/>
            <person name="Kazmierczak K.M."/>
            <person name="Andrzejewski T.M."/>
            <person name="Davidsen T.M."/>
            <person name="Wayne K.J."/>
            <person name="Tettelin H."/>
            <person name="Glass J.I."/>
            <person name="Rusch D."/>
            <person name="Podicherti R."/>
            <person name="Tsui H.-C.T."/>
            <person name="Winkler M.E."/>
        </authorList>
    </citation>
    <scope>NUCLEOTIDE SEQUENCE</scope>
</reference>
<accession>A0A382GPQ6</accession>
<organism evidence="1">
    <name type="scientific">marine metagenome</name>
    <dbReference type="NCBI Taxonomy" id="408172"/>
    <lineage>
        <taxon>unclassified sequences</taxon>
        <taxon>metagenomes</taxon>
        <taxon>ecological metagenomes</taxon>
    </lineage>
</organism>
<protein>
    <recommendedName>
        <fullName evidence="2">Metallo-beta-lactamase domain-containing protein</fullName>
    </recommendedName>
</protein>
<feature type="non-terminal residue" evidence="1">
    <location>
        <position position="216"/>
    </location>
</feature>
<sequence length="216" mass="24546">MKLKRLLFLILFLLIPSHVNAEELILKSFGHSQFLIKGNDKSILINPFKAVGCASQFRESLNIEKDLILASSRLADEGYNPNNDLMFFEPGTYEYDNLIFNGISVPHDRLNGRRYGNATVWTWNQSNFKIVHMGGAAGDITFEDQIIINRPDILFISIGGGIKSYSGKEAINIVEILNPKIIVPVHFLNTKKNIDDCDFSNEDKFLENISQYKVKY</sequence>
<dbReference type="PANTHER" id="PTHR39189">
    <property type="entry name" value="UPF0173 METAL-DEPENDENT HYDROLASE YTKL"/>
    <property type="match status" value="1"/>
</dbReference>
<evidence type="ECO:0000313" key="1">
    <source>
        <dbReference type="EMBL" id="SVB76607.1"/>
    </source>
</evidence>
<dbReference type="InterPro" id="IPR036866">
    <property type="entry name" value="RibonucZ/Hydroxyglut_hydro"/>
</dbReference>
<dbReference type="SUPFAM" id="SSF56281">
    <property type="entry name" value="Metallo-hydrolase/oxidoreductase"/>
    <property type="match status" value="1"/>
</dbReference>
<dbReference type="PANTHER" id="PTHR39189:SF1">
    <property type="entry name" value="UPF0173 METAL-DEPENDENT HYDROLASE YTKL"/>
    <property type="match status" value="1"/>
</dbReference>
<dbReference type="Gene3D" id="3.60.15.10">
    <property type="entry name" value="Ribonuclease Z/Hydroxyacylglutathione hydrolase-like"/>
    <property type="match status" value="1"/>
</dbReference>